<evidence type="ECO:0000313" key="2">
    <source>
        <dbReference type="Proteomes" id="UP000306319"/>
    </source>
</evidence>
<comment type="caution">
    <text evidence="1">The sequence shown here is derived from an EMBL/GenBank/DDBJ whole genome shotgun (WGS) entry which is preliminary data.</text>
</comment>
<organism evidence="1 2">
    <name type="scientific">Lepagella muris</name>
    <dbReference type="NCBI Taxonomy" id="3032870"/>
    <lineage>
        <taxon>Bacteria</taxon>
        <taxon>Pseudomonadati</taxon>
        <taxon>Bacteroidota</taxon>
        <taxon>Bacteroidia</taxon>
        <taxon>Bacteroidales</taxon>
        <taxon>Muribaculaceae</taxon>
        <taxon>Lepagella</taxon>
    </lineage>
</organism>
<sequence>MKKTLIEILNAVLTILVGIVTLILCARRKMWLKVSRNLLRPHFGIETRAYRKWHDKRSAHIQKLLDKEHKDNTNIISFV</sequence>
<dbReference type="Proteomes" id="UP000306319">
    <property type="component" value="Unassembled WGS sequence"/>
</dbReference>
<dbReference type="EMBL" id="SRYB01000009">
    <property type="protein sequence ID" value="TGY79049.1"/>
    <property type="molecule type" value="Genomic_DNA"/>
</dbReference>
<gene>
    <name evidence="1" type="ORF">E5331_08270</name>
</gene>
<evidence type="ECO:0000313" key="1">
    <source>
        <dbReference type="EMBL" id="TGY79049.1"/>
    </source>
</evidence>
<name>A0AC61RM12_9BACT</name>
<accession>A0AC61RM12</accession>
<reference evidence="1" key="1">
    <citation type="submission" date="2019-04" db="EMBL/GenBank/DDBJ databases">
        <title>Microbes associate with the intestines of laboratory mice.</title>
        <authorList>
            <person name="Navarre W."/>
            <person name="Wong E."/>
            <person name="Huang K."/>
            <person name="Tropini C."/>
            <person name="Ng K."/>
            <person name="Yu B."/>
        </authorList>
    </citation>
    <scope>NUCLEOTIDE SEQUENCE</scope>
    <source>
        <strain evidence="1">NM04_E33</strain>
    </source>
</reference>
<proteinExistence type="predicted"/>
<keyword evidence="2" id="KW-1185">Reference proteome</keyword>
<protein>
    <submittedName>
        <fullName evidence="1">Uncharacterized protein</fullName>
    </submittedName>
</protein>